<evidence type="ECO:0000256" key="3">
    <source>
        <dbReference type="ARBA" id="ARBA00022538"/>
    </source>
</evidence>
<keyword evidence="6 11" id="KW-0067">ATP-binding</keyword>
<evidence type="ECO:0000256" key="12">
    <source>
        <dbReference type="SAM" id="MobiDB-lite"/>
    </source>
</evidence>
<evidence type="ECO:0000256" key="9">
    <source>
        <dbReference type="ARBA" id="ARBA00023065"/>
    </source>
</evidence>
<evidence type="ECO:0000256" key="1">
    <source>
        <dbReference type="ARBA" id="ARBA00022448"/>
    </source>
</evidence>
<comment type="subunit">
    <text evidence="11">The system is composed of three essential subunits: KdpA, KdpB and KdpC.</text>
</comment>
<evidence type="ECO:0000256" key="6">
    <source>
        <dbReference type="ARBA" id="ARBA00022840"/>
    </source>
</evidence>
<protein>
    <recommendedName>
        <fullName evidence="11">Potassium-transporting ATPase KdpC subunit</fullName>
    </recommendedName>
    <alternativeName>
        <fullName evidence="11">ATP phosphohydrolase [potassium-transporting] C chain</fullName>
    </alternativeName>
    <alternativeName>
        <fullName evidence="11">Potassium-binding and translocating subunit C</fullName>
    </alternativeName>
    <alternativeName>
        <fullName evidence="11">Potassium-translocating ATPase C chain</fullName>
    </alternativeName>
</protein>
<evidence type="ECO:0000256" key="11">
    <source>
        <dbReference type="HAMAP-Rule" id="MF_00276"/>
    </source>
</evidence>
<reference evidence="13" key="1">
    <citation type="submission" date="2016-08" db="EMBL/GenBank/DDBJ databases">
        <title>Complete Genome Seqeunce of Paenibacillus sp. BIHB 4019 from tea rhizoplane.</title>
        <authorList>
            <person name="Thakur R."/>
            <person name="Swarnkar M.K."/>
            <person name="Gulati A."/>
        </authorList>
    </citation>
    <scope>NUCLEOTIDE SEQUENCE [LARGE SCALE GENOMIC DNA]</scope>
    <source>
        <strain evidence="13">BIHB4019</strain>
    </source>
</reference>
<dbReference type="EMBL" id="CP016808">
    <property type="protein sequence ID" value="ANY66826.1"/>
    <property type="molecule type" value="Genomic_DNA"/>
</dbReference>
<comment type="similarity">
    <text evidence="11">Belongs to the KdpC family.</text>
</comment>
<accession>A0A1B2DGK1</accession>
<keyword evidence="10 11" id="KW-0472">Membrane</keyword>
<dbReference type="PIRSF" id="PIRSF001296">
    <property type="entry name" value="K_ATPase_KdpC"/>
    <property type="match status" value="1"/>
</dbReference>
<evidence type="ECO:0000256" key="4">
    <source>
        <dbReference type="ARBA" id="ARBA00022692"/>
    </source>
</evidence>
<dbReference type="InterPro" id="IPR003820">
    <property type="entry name" value="KdpC"/>
</dbReference>
<evidence type="ECO:0000313" key="13">
    <source>
        <dbReference type="EMBL" id="ANY66826.1"/>
    </source>
</evidence>
<evidence type="ECO:0000256" key="5">
    <source>
        <dbReference type="ARBA" id="ARBA00022741"/>
    </source>
</evidence>
<comment type="function">
    <text evidence="11">Part of the high-affinity ATP-driven potassium transport (or Kdp) system, which catalyzes the hydrolysis of ATP coupled with the electrogenic transport of potassium into the cytoplasm. This subunit acts as a catalytic chaperone that increases the ATP-binding affinity of the ATP-hydrolyzing subunit KdpB by the formation of a transient KdpB/KdpC/ATP ternary complex.</text>
</comment>
<dbReference type="GO" id="GO:0005886">
    <property type="term" value="C:plasma membrane"/>
    <property type="evidence" value="ECO:0007669"/>
    <property type="project" value="UniProtKB-SubCell"/>
</dbReference>
<dbReference type="HAMAP" id="MF_00276">
    <property type="entry name" value="KdpC"/>
    <property type="match status" value="1"/>
</dbReference>
<dbReference type="AlphaFoldDB" id="A0A1B2DGK1"/>
<dbReference type="GO" id="GO:0005524">
    <property type="term" value="F:ATP binding"/>
    <property type="evidence" value="ECO:0007669"/>
    <property type="project" value="UniProtKB-UniRule"/>
</dbReference>
<keyword evidence="4 11" id="KW-0812">Transmembrane</keyword>
<sequence length="216" mass="22883">MHVILKRNRPSSSIPAASSSSVPPSPSSMIGVSLRASLLFLLLCGIMYPLVSTGAAQLLFPAQANGSLLKDSAGNVVGSSLIGQPFTDQRYFQGRVSSIDYKAEASGSNNYAPSNPELLARMKASIAQWQQDNPEVPLAQLPVALISNSGSGLDPDITPQSAIVQIARISKLTGLPKAELEELVHAHTKGRELGLFGDKRVNVLELNLALSTRIAK</sequence>
<name>A0A1B2DGK1_9BACL</name>
<proteinExistence type="inferred from homology"/>
<evidence type="ECO:0000256" key="2">
    <source>
        <dbReference type="ARBA" id="ARBA00022475"/>
    </source>
</evidence>
<evidence type="ECO:0000256" key="8">
    <source>
        <dbReference type="ARBA" id="ARBA00022989"/>
    </source>
</evidence>
<dbReference type="GO" id="GO:0008556">
    <property type="term" value="F:P-type potassium transmembrane transporter activity"/>
    <property type="evidence" value="ECO:0007669"/>
    <property type="project" value="InterPro"/>
</dbReference>
<feature type="compositionally biased region" description="Low complexity" evidence="12">
    <location>
        <begin position="10"/>
        <end position="22"/>
    </location>
</feature>
<keyword evidence="7 11" id="KW-0630">Potassium</keyword>
<comment type="subcellular location">
    <subcellularLocation>
        <location evidence="11">Cell membrane</location>
        <topology evidence="11">Single-pass membrane protein</topology>
    </subcellularLocation>
</comment>
<keyword evidence="1 11" id="KW-0813">Transport</keyword>
<dbReference type="NCBIfam" id="NF001454">
    <property type="entry name" value="PRK00315.1"/>
    <property type="match status" value="1"/>
</dbReference>
<keyword evidence="9 11" id="KW-0406">Ion transport</keyword>
<keyword evidence="2 11" id="KW-1003">Cell membrane</keyword>
<gene>
    <name evidence="11" type="primary">kdpC</name>
    <name evidence="13" type="ORF">BBD42_10385</name>
</gene>
<keyword evidence="3 11" id="KW-0633">Potassium transport</keyword>
<feature type="region of interest" description="Disordered" evidence="12">
    <location>
        <begin position="1"/>
        <end position="25"/>
    </location>
</feature>
<keyword evidence="5 11" id="KW-0547">Nucleotide-binding</keyword>
<dbReference type="PANTHER" id="PTHR30042:SF2">
    <property type="entry name" value="POTASSIUM-TRANSPORTING ATPASE KDPC SUBUNIT"/>
    <property type="match status" value="1"/>
</dbReference>
<evidence type="ECO:0000256" key="7">
    <source>
        <dbReference type="ARBA" id="ARBA00022958"/>
    </source>
</evidence>
<dbReference type="PANTHER" id="PTHR30042">
    <property type="entry name" value="POTASSIUM-TRANSPORTING ATPASE C CHAIN"/>
    <property type="match status" value="1"/>
</dbReference>
<feature type="transmembrane region" description="Helical" evidence="11">
    <location>
        <begin position="38"/>
        <end position="60"/>
    </location>
</feature>
<evidence type="ECO:0000256" key="10">
    <source>
        <dbReference type="ARBA" id="ARBA00023136"/>
    </source>
</evidence>
<keyword evidence="8 11" id="KW-1133">Transmembrane helix</keyword>
<dbReference type="Pfam" id="PF02669">
    <property type="entry name" value="KdpC"/>
    <property type="match status" value="1"/>
</dbReference>
<organism evidence="13">
    <name type="scientific">Paenibacillus sp. BIHB 4019</name>
    <dbReference type="NCBI Taxonomy" id="1870819"/>
    <lineage>
        <taxon>Bacteria</taxon>
        <taxon>Bacillati</taxon>
        <taxon>Bacillota</taxon>
        <taxon>Bacilli</taxon>
        <taxon>Bacillales</taxon>
        <taxon>Paenibacillaceae</taxon>
        <taxon>Paenibacillus</taxon>
    </lineage>
</organism>
<dbReference type="NCBIfam" id="TIGR00681">
    <property type="entry name" value="kdpC"/>
    <property type="match status" value="1"/>
</dbReference>